<dbReference type="SUPFAM" id="SSF56219">
    <property type="entry name" value="DNase I-like"/>
    <property type="match status" value="1"/>
</dbReference>
<accession>V4BDA6</accession>
<dbReference type="STRING" id="225164.V4BDA6"/>
<evidence type="ECO:0000256" key="2">
    <source>
        <dbReference type="SAM" id="MobiDB-lite"/>
    </source>
</evidence>
<dbReference type="InterPro" id="IPR036691">
    <property type="entry name" value="Endo/exonu/phosph_ase_sf"/>
</dbReference>
<dbReference type="Gene3D" id="3.60.10.10">
    <property type="entry name" value="Endonuclease/exonuclease/phosphatase"/>
    <property type="match status" value="1"/>
</dbReference>
<dbReference type="KEGG" id="lgi:LOTGIDRAFT_167198"/>
<feature type="region of interest" description="Disordered" evidence="2">
    <location>
        <begin position="19"/>
        <end position="65"/>
    </location>
</feature>
<evidence type="ECO:0008006" key="5">
    <source>
        <dbReference type="Google" id="ProtNLM"/>
    </source>
</evidence>
<keyword evidence="4" id="KW-1185">Reference proteome</keyword>
<evidence type="ECO:0000313" key="3">
    <source>
        <dbReference type="EMBL" id="ESO86374.1"/>
    </source>
</evidence>
<dbReference type="OrthoDB" id="7548126at2759"/>
<dbReference type="EMBL" id="KB203083">
    <property type="protein sequence ID" value="ESO86374.1"/>
    <property type="molecule type" value="Genomic_DNA"/>
</dbReference>
<evidence type="ECO:0000256" key="1">
    <source>
        <dbReference type="SAM" id="Coils"/>
    </source>
</evidence>
<feature type="compositionally biased region" description="Polar residues" evidence="2">
    <location>
        <begin position="19"/>
        <end position="28"/>
    </location>
</feature>
<proteinExistence type="predicted"/>
<evidence type="ECO:0000313" key="4">
    <source>
        <dbReference type="Proteomes" id="UP000030746"/>
    </source>
</evidence>
<sequence length="492" mass="55722">MDNEPLCTEIADEYVREVMTNSHTAESDQNTDRKRFSSDDSDVEDTSGAFRERKKSKSCFERDGESSEGFNAQFMKFANSMQDSFKKLNMRIDDLEDNLEKKIGRISQSINAKIEESVKNRVTEEVTIMKAEISENIKTIEHKIENLKMTREPVDQNVESSRTKNIVIKNLLLCQAEVNDSNLVVNTVDRLVSEVLGLKNIKITHASRIQTRENNNRINPIVATVENIDQKQRIMKAKPGLKKTQDFYRVYIEHDLPQDVRNSNYNLMNILKIVGGDREYRVVGGRITRHVTSTYTRRTDVHRNAKRGSGGVGILVNSEILGLYDATVLDDSKEDILWLKLSHKTLRNSDLCICACYVPPSDSTRAGGVDTFFNDLLQQVYCFQNQGILYMAGDFNARCGDEQDFIAGVDDIPGRDIIDTTSNLYGDKLIDFLTSCNLCMLNGRVYGEHGSNNFTCVSKRGKSVVDYAITTHEQLSNCKSCSVYLMSDLINL</sequence>
<organism evidence="3 4">
    <name type="scientific">Lottia gigantea</name>
    <name type="common">Giant owl limpet</name>
    <dbReference type="NCBI Taxonomy" id="225164"/>
    <lineage>
        <taxon>Eukaryota</taxon>
        <taxon>Metazoa</taxon>
        <taxon>Spiralia</taxon>
        <taxon>Lophotrochozoa</taxon>
        <taxon>Mollusca</taxon>
        <taxon>Gastropoda</taxon>
        <taxon>Patellogastropoda</taxon>
        <taxon>Lottioidea</taxon>
        <taxon>Lottiidae</taxon>
        <taxon>Lottia</taxon>
    </lineage>
</organism>
<keyword evidence="1" id="KW-0175">Coiled coil</keyword>
<dbReference type="AlphaFoldDB" id="V4BDA6"/>
<protein>
    <recommendedName>
        <fullName evidence="5">Endonuclease/exonuclease/phosphatase domain-containing protein</fullName>
    </recommendedName>
</protein>
<dbReference type="CTD" id="20240554"/>
<gene>
    <name evidence="3" type="ORF">LOTGIDRAFT_167198</name>
</gene>
<dbReference type="GeneID" id="20240554"/>
<dbReference type="HOGENOM" id="CLU_572780_0_0_1"/>
<feature type="coiled-coil region" evidence="1">
    <location>
        <begin position="78"/>
        <end position="105"/>
    </location>
</feature>
<dbReference type="Proteomes" id="UP000030746">
    <property type="component" value="Unassembled WGS sequence"/>
</dbReference>
<dbReference type="RefSeq" id="XP_009062915.1">
    <property type="nucleotide sequence ID" value="XM_009064667.1"/>
</dbReference>
<name>V4BDA6_LOTGI</name>
<reference evidence="3 4" key="1">
    <citation type="journal article" date="2013" name="Nature">
        <title>Insights into bilaterian evolution from three spiralian genomes.</title>
        <authorList>
            <person name="Simakov O."/>
            <person name="Marletaz F."/>
            <person name="Cho S.J."/>
            <person name="Edsinger-Gonzales E."/>
            <person name="Havlak P."/>
            <person name="Hellsten U."/>
            <person name="Kuo D.H."/>
            <person name="Larsson T."/>
            <person name="Lv J."/>
            <person name="Arendt D."/>
            <person name="Savage R."/>
            <person name="Osoegawa K."/>
            <person name="de Jong P."/>
            <person name="Grimwood J."/>
            <person name="Chapman J.A."/>
            <person name="Shapiro H."/>
            <person name="Aerts A."/>
            <person name="Otillar R.P."/>
            <person name="Terry A.Y."/>
            <person name="Boore J.L."/>
            <person name="Grigoriev I.V."/>
            <person name="Lindberg D.R."/>
            <person name="Seaver E.C."/>
            <person name="Weisblat D.A."/>
            <person name="Putnam N.H."/>
            <person name="Rokhsar D.S."/>
        </authorList>
    </citation>
    <scope>NUCLEOTIDE SEQUENCE [LARGE SCALE GENOMIC DNA]</scope>
</reference>